<keyword evidence="3" id="KW-1185">Reference proteome</keyword>
<proteinExistence type="predicted"/>
<dbReference type="RefSeq" id="WP_285671869.1">
    <property type="nucleotide sequence ID" value="NZ_BSYI01000015.1"/>
</dbReference>
<dbReference type="Proteomes" id="UP001239909">
    <property type="component" value="Unassembled WGS sequence"/>
</dbReference>
<reference evidence="2 3" key="1">
    <citation type="submission" date="2023-04" db="EMBL/GenBank/DDBJ databases">
        <title>Marinoamorphus aggregata gen. nov., sp. Nov., isolate from tissue of brittle star Ophioplocus japonicus.</title>
        <authorList>
            <person name="Kawano K."/>
            <person name="Sawayama S."/>
            <person name="Nakagawa S."/>
        </authorList>
    </citation>
    <scope>NUCLEOTIDE SEQUENCE [LARGE SCALE GENOMIC DNA]</scope>
    <source>
        <strain evidence="2 3">NKW23</strain>
    </source>
</reference>
<accession>A0ABQ6LMZ6</accession>
<feature type="chain" id="PRO_5046221284" evidence="1">
    <location>
        <begin position="27"/>
        <end position="171"/>
    </location>
</feature>
<sequence length="171" mass="17575">MRFSRPPRRGPAALLALALGIGTAFAAAAEPVGRWKSAQVEGRPGAVTVNMVGEAGISANRVTIYCTPHGDVAASFARRPGMPAETPMALTLETELGTLPLSGVTNRYGVLVIEGPAAADAARLLAGSRREARAVLLDGPGLGPVNVVRSTKTIGRVLDACGPRPPTPYKG</sequence>
<evidence type="ECO:0000256" key="1">
    <source>
        <dbReference type="SAM" id="SignalP"/>
    </source>
</evidence>
<gene>
    <name evidence="2" type="ORF">LNKW23_22900</name>
</gene>
<keyword evidence="1" id="KW-0732">Signal</keyword>
<feature type="signal peptide" evidence="1">
    <location>
        <begin position="1"/>
        <end position="26"/>
    </location>
</feature>
<organism evidence="2 3">
    <name type="scientific">Paralimibaculum aggregatum</name>
    <dbReference type="NCBI Taxonomy" id="3036245"/>
    <lineage>
        <taxon>Bacteria</taxon>
        <taxon>Pseudomonadati</taxon>
        <taxon>Pseudomonadota</taxon>
        <taxon>Alphaproteobacteria</taxon>
        <taxon>Rhodobacterales</taxon>
        <taxon>Paracoccaceae</taxon>
        <taxon>Paralimibaculum</taxon>
    </lineage>
</organism>
<name>A0ABQ6LMZ6_9RHOB</name>
<evidence type="ECO:0000313" key="2">
    <source>
        <dbReference type="EMBL" id="GMG83077.1"/>
    </source>
</evidence>
<protein>
    <submittedName>
        <fullName evidence="2">Uncharacterized protein</fullName>
    </submittedName>
</protein>
<comment type="caution">
    <text evidence="2">The sequence shown here is derived from an EMBL/GenBank/DDBJ whole genome shotgun (WGS) entry which is preliminary data.</text>
</comment>
<dbReference type="EMBL" id="BSYI01000015">
    <property type="protein sequence ID" value="GMG83077.1"/>
    <property type="molecule type" value="Genomic_DNA"/>
</dbReference>
<evidence type="ECO:0000313" key="3">
    <source>
        <dbReference type="Proteomes" id="UP001239909"/>
    </source>
</evidence>